<keyword evidence="2 5" id="KW-0547">Nucleotide-binding</keyword>
<evidence type="ECO:0000256" key="5">
    <source>
        <dbReference type="PROSITE-ProRule" id="PRU10141"/>
    </source>
</evidence>
<sequence length="1539" mass="174166">MTHEDTWEREVDDAITLAAALFDAAPPRREEGTAQYTLNLNFDPWFGVSHQYGMGLREIIQLQTKLETRTMDVYTNCNPREYPNSKQLDMFFGDVLTLVSKATRLDQAVREIYELIQEFSLNRVTSPYLTEDVTTDTIPLYLDPQRQYLLQREVILPRKLLLFERNRLKDSSSLTREIIIACLDYGQRRSLQALENPQLHLDITHTSNLFLQSKKVSSFTMSPIQSFTVDIIHLQPLSSHFPELTATSPSPVSSPSANSTNLTSTYIIQRQRQHEHYIKSFSGSSVLPMSRSLDQTSLSPLIDAVSQKSNRLASIVQNASYFIAYFFILTVQYKSFLDKKNQATDDVRPIIAALLSLNIIPPTDPFIFWVNPSGSQPVSLKEFHAKVIHSLEQMLPAKTLHCEESFRNFTSRTIQDLRTEARTHRFSTASLPLYRGPTHHTNSEDLLRSYSMYDRSEVYQQLLSYATGLTYELLRASPTPLKRNSDCNAKSSMYRRVFSERRCLGKGCYGEVFYVCKKLENQEYAIKKIRLRDRGPPSEASNQSSLFQKGICSLLDSIRRISSLSCPYIINYYYCWTEAVQLSNPSGHNIAKGPDQSCMKPLTSGKGGLVDSNDTCTASKKAEIPLHEHSKEQMDWDQDRDQDDSMMKTGSDLQHDPIKLERGDQSLSRTESKQTDIQDSCRETKENNAKARPNQELSHSHDHTTNDTEQMNMLYIQMEYCDNGTLSDLIRRQGTTQDVHSPSGLSLTDFLWQITAQLIIALAVVHDNELVHYNIKPSNILLDTGYTARLGDFGFGSQFDDIIVYSKPDDSIYLAPEISMDTSQHAQSLLVDNSTREFYMQADIYSLGVTLLELWFVPSSLSELKDIVIQKGPDRFPSHFHETHRELCDLLASMLEPDGTKRPTASDLVSKLGSLSITKISRLLSTYPGMKGTTILRCAKNHLHSQIKLGAVKWNDFSMFISSIARHITQSQEHAPNPRREVGQRPVKHTVSRWLKRQWLSRLQYICGQLFLLAGAGYTTLSTTEHSTNIPMSLFTSMLKSEYHYVMSGDLTTSMLPSAALDHLEAIRVQNDTYDPDLDRALPLFASNSGMHLYKSVPGSEVCNDDSNLAYAAPILSSSSTIPLSMSATSSSNNEVRVCLESPLLSFMFHRLRCFQLSFPTPGKGLEKYLANLECAYTRVPGVQETILAHYHELPAFSCDKQVEGLHSTRLYYLSAELGRIDAVLHDLLGPAREDIVLHSLRINVVIRFIHPEPLEALQRHFCINTPSPLQKADNLGFLEQLETSLSYGIMHTAIILLSCLKAEPIGDSFFTLVYSPRYQPGANSIELHVTPQTGEKLVFPSIPVAVNWRVQNFFITSCIFATGSLGSDQADVFKPQSPQLTTPGKDSRTDSNGSPWFPYDAICTTYNLNMFWNLCCHLHHTSPPASTHLTPITNFSVNLCISTEPNTQDTVLWRCSIVRAIYRTLLAHRVSIRLGLNERPGHMNLYIIEGQLLRICSRNQGGARRTFLLDISMCPDWESVLYEYMVDIVTNSLCYERN</sequence>
<evidence type="ECO:0000259" key="7">
    <source>
        <dbReference type="PROSITE" id="PS50011"/>
    </source>
</evidence>
<dbReference type="SUPFAM" id="SSF56112">
    <property type="entry name" value="Protein kinase-like (PK-like)"/>
    <property type="match status" value="1"/>
</dbReference>
<keyword evidence="1" id="KW-0808">Transferase</keyword>
<feature type="binding site" evidence="5">
    <location>
        <position position="528"/>
    </location>
    <ligand>
        <name>ATP</name>
        <dbReference type="ChEBI" id="CHEBI:30616"/>
    </ligand>
</feature>
<reference evidence="8 9" key="1">
    <citation type="submission" date="2019-05" db="EMBL/GenBank/DDBJ databases">
        <title>The compact genome of Giardia muris reveals important steps in the evolution of intestinal protozoan parasites.</title>
        <authorList>
            <person name="Xu F."/>
            <person name="Jimenez-Gonzalez A."/>
            <person name="Einarsson E."/>
            <person name="Astvaldsson A."/>
            <person name="Peirasmaki D."/>
            <person name="Eckmann L."/>
            <person name="Andersson J.O."/>
            <person name="Svard S.G."/>
            <person name="Jerlstrom-Hultqvist J."/>
        </authorList>
    </citation>
    <scope>NUCLEOTIDE SEQUENCE [LARGE SCALE GENOMIC DNA]</scope>
    <source>
        <strain evidence="8 9">Roberts-Thomson</strain>
    </source>
</reference>
<evidence type="ECO:0000256" key="4">
    <source>
        <dbReference type="ARBA" id="ARBA00022840"/>
    </source>
</evidence>
<feature type="compositionally biased region" description="Basic and acidic residues" evidence="6">
    <location>
        <begin position="653"/>
        <end position="689"/>
    </location>
</feature>
<dbReference type="PANTHER" id="PTHR11042">
    <property type="entry name" value="EUKARYOTIC TRANSLATION INITIATION FACTOR 2-ALPHA KINASE EIF2-ALPHA KINASE -RELATED"/>
    <property type="match status" value="1"/>
</dbReference>
<dbReference type="Gene3D" id="1.10.510.10">
    <property type="entry name" value="Transferase(Phosphotransferase) domain 1"/>
    <property type="match status" value="1"/>
</dbReference>
<organism evidence="8 9">
    <name type="scientific">Giardia muris</name>
    <dbReference type="NCBI Taxonomy" id="5742"/>
    <lineage>
        <taxon>Eukaryota</taxon>
        <taxon>Metamonada</taxon>
        <taxon>Diplomonadida</taxon>
        <taxon>Hexamitidae</taxon>
        <taxon>Giardiinae</taxon>
        <taxon>Giardia</taxon>
    </lineage>
</organism>
<dbReference type="InterPro" id="IPR011009">
    <property type="entry name" value="Kinase-like_dom_sf"/>
</dbReference>
<keyword evidence="4 5" id="KW-0067">ATP-binding</keyword>
<protein>
    <submittedName>
        <fullName evidence="8">Kinase, PEK</fullName>
    </submittedName>
</protein>
<gene>
    <name evidence="8" type="ORF">GMRT_14310</name>
</gene>
<dbReference type="PROSITE" id="PS00107">
    <property type="entry name" value="PROTEIN_KINASE_ATP"/>
    <property type="match status" value="1"/>
</dbReference>
<dbReference type="Gene3D" id="3.30.200.20">
    <property type="entry name" value="Phosphorylase Kinase, domain 1"/>
    <property type="match status" value="1"/>
</dbReference>
<evidence type="ECO:0000256" key="1">
    <source>
        <dbReference type="ARBA" id="ARBA00022679"/>
    </source>
</evidence>
<dbReference type="PANTHER" id="PTHR11042:SF136">
    <property type="entry name" value="EIF-2-ALPHA KINASE GCN2"/>
    <property type="match status" value="1"/>
</dbReference>
<dbReference type="InterPro" id="IPR050339">
    <property type="entry name" value="CC_SR_Kinase"/>
</dbReference>
<dbReference type="Pfam" id="PF00069">
    <property type="entry name" value="Pkinase"/>
    <property type="match status" value="1"/>
</dbReference>
<feature type="domain" description="Protein kinase" evidence="7">
    <location>
        <begin position="498"/>
        <end position="915"/>
    </location>
</feature>
<dbReference type="EMBL" id="VDLU01000001">
    <property type="protein sequence ID" value="TNJ30149.1"/>
    <property type="molecule type" value="Genomic_DNA"/>
</dbReference>
<name>A0A4Z1TC63_GIAMU</name>
<feature type="compositionally biased region" description="Basic and acidic residues" evidence="6">
    <location>
        <begin position="620"/>
        <end position="646"/>
    </location>
</feature>
<dbReference type="GO" id="GO:0005634">
    <property type="term" value="C:nucleus"/>
    <property type="evidence" value="ECO:0007669"/>
    <property type="project" value="TreeGrafter"/>
</dbReference>
<proteinExistence type="predicted"/>
<keyword evidence="9" id="KW-1185">Reference proteome</keyword>
<dbReference type="InterPro" id="IPR000719">
    <property type="entry name" value="Prot_kinase_dom"/>
</dbReference>
<dbReference type="PROSITE" id="PS50011">
    <property type="entry name" value="PROTEIN_KINASE_DOM"/>
    <property type="match status" value="1"/>
</dbReference>
<dbReference type="GO" id="GO:0005524">
    <property type="term" value="F:ATP binding"/>
    <property type="evidence" value="ECO:0007669"/>
    <property type="project" value="UniProtKB-UniRule"/>
</dbReference>
<dbReference type="VEuPathDB" id="GiardiaDB:GMRT_14310"/>
<dbReference type="GO" id="GO:0004694">
    <property type="term" value="F:eukaryotic translation initiation factor 2alpha kinase activity"/>
    <property type="evidence" value="ECO:0007669"/>
    <property type="project" value="TreeGrafter"/>
</dbReference>
<comment type="caution">
    <text evidence="8">The sequence shown here is derived from an EMBL/GenBank/DDBJ whole genome shotgun (WGS) entry which is preliminary data.</text>
</comment>
<dbReference type="InterPro" id="IPR017441">
    <property type="entry name" value="Protein_kinase_ATP_BS"/>
</dbReference>
<evidence type="ECO:0000256" key="6">
    <source>
        <dbReference type="SAM" id="MobiDB-lite"/>
    </source>
</evidence>
<evidence type="ECO:0000256" key="3">
    <source>
        <dbReference type="ARBA" id="ARBA00022777"/>
    </source>
</evidence>
<dbReference type="Proteomes" id="UP000315496">
    <property type="component" value="Chromosome 1"/>
</dbReference>
<feature type="region of interest" description="Disordered" evidence="6">
    <location>
        <begin position="620"/>
        <end position="705"/>
    </location>
</feature>
<accession>A0A4Z1TC63</accession>
<dbReference type="GO" id="GO:0005829">
    <property type="term" value="C:cytosol"/>
    <property type="evidence" value="ECO:0007669"/>
    <property type="project" value="TreeGrafter"/>
</dbReference>
<evidence type="ECO:0000313" key="8">
    <source>
        <dbReference type="EMBL" id="TNJ30149.1"/>
    </source>
</evidence>
<evidence type="ECO:0000256" key="2">
    <source>
        <dbReference type="ARBA" id="ARBA00022741"/>
    </source>
</evidence>
<evidence type="ECO:0000313" key="9">
    <source>
        <dbReference type="Proteomes" id="UP000315496"/>
    </source>
</evidence>
<dbReference type="OrthoDB" id="4062651at2759"/>
<keyword evidence="3 8" id="KW-0418">Kinase</keyword>